<reference evidence="2 3" key="1">
    <citation type="submission" date="2020-04" db="EMBL/GenBank/DDBJ databases">
        <title>Perkinsus olseni comparative genomics.</title>
        <authorList>
            <person name="Bogema D.R."/>
        </authorList>
    </citation>
    <scope>NUCLEOTIDE SEQUENCE [LARGE SCALE GENOMIC DNA]</scope>
    <source>
        <strain evidence="2 3">ATCC PRA-207</strain>
    </source>
</reference>
<gene>
    <name evidence="2" type="ORF">FOZ63_000401</name>
</gene>
<accession>A0A7J6QKJ4</accession>
<evidence type="ECO:0000313" key="3">
    <source>
        <dbReference type="Proteomes" id="UP000553632"/>
    </source>
</evidence>
<dbReference type="Proteomes" id="UP000553632">
    <property type="component" value="Unassembled WGS sequence"/>
</dbReference>
<protein>
    <submittedName>
        <fullName evidence="2">Uncharacterized protein</fullName>
    </submittedName>
</protein>
<feature type="compositionally biased region" description="Polar residues" evidence="1">
    <location>
        <begin position="98"/>
        <end position="108"/>
    </location>
</feature>
<sequence length="201" mass="21289">MVHRFMQLNPKARLHASTAMDHGWIQKHHSVSRDASSLSSISEDEIVECDQQQQQQPPLWRSEVTRRVSAPLGQLSPRTTLLSQRQVAAGPSHHLPSQVASAAHSQATLAPMAGPPLPPQRSPREGHKVGLDAPSLPPFPTTVTAADLVSPAGRDRTLFYESSLLGKVPSASAAAAPSGSPCHSHCGWASSSGVDAILLAC</sequence>
<feature type="region of interest" description="Disordered" evidence="1">
    <location>
        <begin position="83"/>
        <end position="128"/>
    </location>
</feature>
<name>A0A7J6QKJ4_PEROL</name>
<evidence type="ECO:0000256" key="1">
    <source>
        <dbReference type="SAM" id="MobiDB-lite"/>
    </source>
</evidence>
<dbReference type="AlphaFoldDB" id="A0A7J6QKJ4"/>
<organism evidence="2 3">
    <name type="scientific">Perkinsus olseni</name>
    <name type="common">Perkinsus atlanticus</name>
    <dbReference type="NCBI Taxonomy" id="32597"/>
    <lineage>
        <taxon>Eukaryota</taxon>
        <taxon>Sar</taxon>
        <taxon>Alveolata</taxon>
        <taxon>Perkinsozoa</taxon>
        <taxon>Perkinsea</taxon>
        <taxon>Perkinsida</taxon>
        <taxon>Perkinsidae</taxon>
        <taxon>Perkinsus</taxon>
    </lineage>
</organism>
<dbReference type="EMBL" id="JABANO010032715">
    <property type="protein sequence ID" value="KAF4708096.1"/>
    <property type="molecule type" value="Genomic_DNA"/>
</dbReference>
<keyword evidence="3" id="KW-1185">Reference proteome</keyword>
<evidence type="ECO:0000313" key="2">
    <source>
        <dbReference type="EMBL" id="KAF4708096.1"/>
    </source>
</evidence>
<proteinExistence type="predicted"/>
<comment type="caution">
    <text evidence="2">The sequence shown here is derived from an EMBL/GenBank/DDBJ whole genome shotgun (WGS) entry which is preliminary data.</text>
</comment>